<accession>A0A1E5FR68</accession>
<keyword evidence="2" id="KW-0732">Signal</keyword>
<dbReference type="Proteomes" id="UP000094802">
    <property type="component" value="Unassembled WGS sequence"/>
</dbReference>
<keyword evidence="1" id="KW-0472">Membrane</keyword>
<keyword evidence="1" id="KW-0812">Transmembrane</keyword>
<evidence type="ECO:0000313" key="3">
    <source>
        <dbReference type="EMBL" id="OEF92871.1"/>
    </source>
</evidence>
<name>A0A1E5FR68_VIBSP</name>
<feature type="chain" id="PRO_5009176610" description="Conjugal transfer protein TrbC" evidence="2">
    <location>
        <begin position="27"/>
        <end position="109"/>
    </location>
</feature>
<proteinExistence type="predicted"/>
<feature type="transmembrane region" description="Helical" evidence="1">
    <location>
        <begin position="50"/>
        <end position="73"/>
    </location>
</feature>
<dbReference type="OrthoDB" id="5900581at2"/>
<sequence>MINVQKKINAVYWLLGSMLISAQAHASVSLGGGGSGVFAKFANFLQEVVDFLGGTGTLFVIFMSAAGAIFLWVIAPKAGGEALAWLFRVCVGAIALFSLSLVITWLKGF</sequence>
<evidence type="ECO:0000313" key="4">
    <source>
        <dbReference type="Proteomes" id="UP000094802"/>
    </source>
</evidence>
<evidence type="ECO:0000256" key="2">
    <source>
        <dbReference type="SAM" id="SignalP"/>
    </source>
</evidence>
<dbReference type="EMBL" id="AJZD02000191">
    <property type="protein sequence ID" value="OEF92871.1"/>
    <property type="molecule type" value="Genomic_DNA"/>
</dbReference>
<dbReference type="RefSeq" id="WP_017098001.1">
    <property type="nucleotide sequence ID" value="NZ_AJZD02000191.1"/>
</dbReference>
<gene>
    <name evidence="3" type="ORF">A142_06275</name>
</gene>
<protein>
    <recommendedName>
        <fullName evidence="5">Conjugal transfer protein TrbC</fullName>
    </recommendedName>
</protein>
<keyword evidence="1" id="KW-1133">Transmembrane helix</keyword>
<evidence type="ECO:0008006" key="5">
    <source>
        <dbReference type="Google" id="ProtNLM"/>
    </source>
</evidence>
<dbReference type="AlphaFoldDB" id="A0A1E5FR68"/>
<reference evidence="3 4" key="1">
    <citation type="journal article" date="2012" name="Science">
        <title>Ecological populations of bacteria act as socially cohesive units of antibiotic production and resistance.</title>
        <authorList>
            <person name="Cordero O.X."/>
            <person name="Wildschutte H."/>
            <person name="Kirkup B."/>
            <person name="Proehl S."/>
            <person name="Ngo L."/>
            <person name="Hussain F."/>
            <person name="Le Roux F."/>
            <person name="Mincer T."/>
            <person name="Polz M.F."/>
        </authorList>
    </citation>
    <scope>NUCLEOTIDE SEQUENCE [LARGE SCALE GENOMIC DNA]</scope>
    <source>
        <strain evidence="3 4">12E03</strain>
    </source>
</reference>
<organism evidence="3 4">
    <name type="scientific">Vibrio splendidus 12E03</name>
    <dbReference type="NCBI Taxonomy" id="1191305"/>
    <lineage>
        <taxon>Bacteria</taxon>
        <taxon>Pseudomonadati</taxon>
        <taxon>Pseudomonadota</taxon>
        <taxon>Gammaproteobacteria</taxon>
        <taxon>Vibrionales</taxon>
        <taxon>Vibrionaceae</taxon>
        <taxon>Vibrio</taxon>
    </lineage>
</organism>
<comment type="caution">
    <text evidence="3">The sequence shown here is derived from an EMBL/GenBank/DDBJ whole genome shotgun (WGS) entry which is preliminary data.</text>
</comment>
<feature type="transmembrane region" description="Helical" evidence="1">
    <location>
        <begin position="85"/>
        <end position="106"/>
    </location>
</feature>
<evidence type="ECO:0000256" key="1">
    <source>
        <dbReference type="SAM" id="Phobius"/>
    </source>
</evidence>
<feature type="signal peptide" evidence="2">
    <location>
        <begin position="1"/>
        <end position="26"/>
    </location>
</feature>